<feature type="transmembrane region" description="Helical" evidence="1">
    <location>
        <begin position="271"/>
        <end position="289"/>
    </location>
</feature>
<keyword evidence="1" id="KW-0472">Membrane</keyword>
<feature type="transmembrane region" description="Helical" evidence="1">
    <location>
        <begin position="55"/>
        <end position="79"/>
    </location>
</feature>
<gene>
    <name evidence="2" type="ORF">SAMN05216302_10015</name>
</gene>
<feature type="transmembrane region" description="Helical" evidence="1">
    <location>
        <begin position="248"/>
        <end position="265"/>
    </location>
</feature>
<feature type="transmembrane region" description="Helical" evidence="1">
    <location>
        <begin position="168"/>
        <end position="189"/>
    </location>
</feature>
<dbReference type="RefSeq" id="WP_090696205.1">
    <property type="nucleotide sequence ID" value="NZ_FOSP01000001.1"/>
</dbReference>
<feature type="transmembrane region" description="Helical" evidence="1">
    <location>
        <begin position="85"/>
        <end position="105"/>
    </location>
</feature>
<protein>
    <submittedName>
        <fullName evidence="2">Uncharacterized protein</fullName>
    </submittedName>
</protein>
<keyword evidence="1" id="KW-1133">Transmembrane helix</keyword>
<organism evidence="2 3">
    <name type="scientific">Nitrosomonas aestuarii</name>
    <dbReference type="NCBI Taxonomy" id="52441"/>
    <lineage>
        <taxon>Bacteria</taxon>
        <taxon>Pseudomonadati</taxon>
        <taxon>Pseudomonadota</taxon>
        <taxon>Betaproteobacteria</taxon>
        <taxon>Nitrosomonadales</taxon>
        <taxon>Nitrosomonadaceae</taxon>
        <taxon>Nitrosomonas</taxon>
    </lineage>
</organism>
<feature type="transmembrane region" description="Helical" evidence="1">
    <location>
        <begin position="310"/>
        <end position="326"/>
    </location>
</feature>
<dbReference type="EMBL" id="FOSP01000001">
    <property type="protein sequence ID" value="SFK11674.1"/>
    <property type="molecule type" value="Genomic_DNA"/>
</dbReference>
<dbReference type="AlphaFoldDB" id="A0A1I3WVX0"/>
<proteinExistence type="predicted"/>
<keyword evidence="3" id="KW-1185">Reference proteome</keyword>
<accession>A0A1I3WVX0</accession>
<feature type="transmembrane region" description="Helical" evidence="1">
    <location>
        <begin position="201"/>
        <end position="227"/>
    </location>
</feature>
<keyword evidence="1" id="KW-0812">Transmembrane</keyword>
<name>A0A1I3WVX0_9PROT</name>
<sequence>MFNQKKRCKICKSVISPKADICLHCGHPERRENLEKDDSEAGIVEYARLKPAYPWILITFFFVTYFFVLLFFILHIAGYSISLEVSHYVFLLYISLFTSSWIVYFNSHKRSASYNFDYKSRQAAIFKIRSLRRLLSESSIQWKNSNKEIAQIGLEDSFRRKSSTSMQVLAILIAVTVLLMDRVSNLISANSNDATFIENGMLYLSGFSSIVSFICFVISVDALDVVFNKFYTARDRHLILQHYYQSTINPRYFGMLGMILGIIFLAAYHDPLAGCFAVGVTFFIGYYHWFPDIPINNQETQNIMNNSFRIFLWLLMLVPIVLLISNA</sequence>
<evidence type="ECO:0000256" key="1">
    <source>
        <dbReference type="SAM" id="Phobius"/>
    </source>
</evidence>
<reference evidence="3" key="1">
    <citation type="submission" date="2016-10" db="EMBL/GenBank/DDBJ databases">
        <authorList>
            <person name="Varghese N."/>
            <person name="Submissions S."/>
        </authorList>
    </citation>
    <scope>NUCLEOTIDE SEQUENCE [LARGE SCALE GENOMIC DNA]</scope>
    <source>
        <strain evidence="3">Nm69</strain>
    </source>
</reference>
<evidence type="ECO:0000313" key="2">
    <source>
        <dbReference type="EMBL" id="SFK11674.1"/>
    </source>
</evidence>
<dbReference type="Proteomes" id="UP000199533">
    <property type="component" value="Unassembled WGS sequence"/>
</dbReference>
<evidence type="ECO:0000313" key="3">
    <source>
        <dbReference type="Proteomes" id="UP000199533"/>
    </source>
</evidence>
<dbReference type="Gene3D" id="1.20.120.1630">
    <property type="match status" value="1"/>
</dbReference>